<sequence length="43" mass="5120">MGVPRNIERHAYLWEVTRNAEWILSDPAPPYNGRMMYTRVART</sequence>
<keyword evidence="2" id="KW-1185">Reference proteome</keyword>
<gene>
    <name evidence="1" type="ORF">CJOHNSTONI_LOCUS2144</name>
</gene>
<evidence type="ECO:0000313" key="2">
    <source>
        <dbReference type="Proteomes" id="UP000746747"/>
    </source>
</evidence>
<dbReference type="OrthoDB" id="205993at2759"/>
<name>A0A8J2MK06_9BILA</name>
<comment type="caution">
    <text evidence="1">The sequence shown here is derived from an EMBL/GenBank/DDBJ whole genome shotgun (WGS) entry which is preliminary data.</text>
</comment>
<proteinExistence type="predicted"/>
<reference evidence="1" key="1">
    <citation type="submission" date="2021-09" db="EMBL/GenBank/DDBJ databases">
        <authorList>
            <consortium name="Pathogen Informatics"/>
        </authorList>
    </citation>
    <scope>NUCLEOTIDE SEQUENCE</scope>
</reference>
<evidence type="ECO:0000313" key="1">
    <source>
        <dbReference type="EMBL" id="CAG9531769.1"/>
    </source>
</evidence>
<dbReference type="EMBL" id="CAKAEH010000744">
    <property type="protein sequence ID" value="CAG9531769.1"/>
    <property type="molecule type" value="Genomic_DNA"/>
</dbReference>
<protein>
    <submittedName>
        <fullName evidence="1">Uncharacterized protein</fullName>
    </submittedName>
</protein>
<accession>A0A8J2MK06</accession>
<dbReference type="AlphaFoldDB" id="A0A8J2MK06"/>
<dbReference type="Proteomes" id="UP000746747">
    <property type="component" value="Unassembled WGS sequence"/>
</dbReference>
<feature type="non-terminal residue" evidence="1">
    <location>
        <position position="43"/>
    </location>
</feature>
<organism evidence="1 2">
    <name type="scientific">Cercopithifilaria johnstoni</name>
    <dbReference type="NCBI Taxonomy" id="2874296"/>
    <lineage>
        <taxon>Eukaryota</taxon>
        <taxon>Metazoa</taxon>
        <taxon>Ecdysozoa</taxon>
        <taxon>Nematoda</taxon>
        <taxon>Chromadorea</taxon>
        <taxon>Rhabditida</taxon>
        <taxon>Spirurina</taxon>
        <taxon>Spiruromorpha</taxon>
        <taxon>Filarioidea</taxon>
        <taxon>Onchocercidae</taxon>
        <taxon>Cercopithifilaria</taxon>
    </lineage>
</organism>